<evidence type="ECO:0000256" key="2">
    <source>
        <dbReference type="ARBA" id="ARBA00023002"/>
    </source>
</evidence>
<dbReference type="AlphaFoldDB" id="A0A9X0QW75"/>
<evidence type="ECO:0000313" key="4">
    <source>
        <dbReference type="EMBL" id="MBC4015089.1"/>
    </source>
</evidence>
<dbReference type="Gene3D" id="3.40.109.10">
    <property type="entry name" value="NADH Oxidase"/>
    <property type="match status" value="1"/>
</dbReference>
<accession>A0A9X0QW75</accession>
<evidence type="ECO:0000259" key="3">
    <source>
        <dbReference type="Pfam" id="PF00881"/>
    </source>
</evidence>
<protein>
    <submittedName>
        <fullName evidence="4">Nitroreductase family protein</fullName>
    </submittedName>
</protein>
<comment type="similarity">
    <text evidence="1">Belongs to the nitroreductase family.</text>
</comment>
<dbReference type="PANTHER" id="PTHR43673">
    <property type="entry name" value="NAD(P)H NITROREDUCTASE YDGI-RELATED"/>
    <property type="match status" value="1"/>
</dbReference>
<organism evidence="4 5">
    <name type="scientific">Siccirubricoccus deserti</name>
    <dbReference type="NCBI Taxonomy" id="2013562"/>
    <lineage>
        <taxon>Bacteria</taxon>
        <taxon>Pseudomonadati</taxon>
        <taxon>Pseudomonadota</taxon>
        <taxon>Alphaproteobacteria</taxon>
        <taxon>Acetobacterales</taxon>
        <taxon>Roseomonadaceae</taxon>
        <taxon>Siccirubricoccus</taxon>
    </lineage>
</organism>
<keyword evidence="2" id="KW-0560">Oxidoreductase</keyword>
<name>A0A9X0QW75_9PROT</name>
<evidence type="ECO:0000256" key="1">
    <source>
        <dbReference type="ARBA" id="ARBA00007118"/>
    </source>
</evidence>
<dbReference type="InterPro" id="IPR000415">
    <property type="entry name" value="Nitroreductase-like"/>
</dbReference>
<keyword evidence="5" id="KW-1185">Reference proteome</keyword>
<dbReference type="RefSeq" id="WP_186769868.1">
    <property type="nucleotide sequence ID" value="NZ_JACOMF010000006.1"/>
</dbReference>
<reference evidence="4" key="1">
    <citation type="submission" date="2020-08" db="EMBL/GenBank/DDBJ databases">
        <authorList>
            <person name="Hu Y."/>
            <person name="Nguyen S.V."/>
            <person name="Li F."/>
            <person name="Fanning S."/>
        </authorList>
    </citation>
    <scope>NUCLEOTIDE SEQUENCE</scope>
    <source>
        <strain evidence="4">SYSU D8009</strain>
    </source>
</reference>
<dbReference type="PANTHER" id="PTHR43673:SF10">
    <property type="entry name" value="NADH DEHYDROGENASE_NAD(P)H NITROREDUCTASE XCC3605-RELATED"/>
    <property type="match status" value="1"/>
</dbReference>
<dbReference type="InterPro" id="IPR029479">
    <property type="entry name" value="Nitroreductase"/>
</dbReference>
<proteinExistence type="inferred from homology"/>
<sequence>MAEDTEIFHILHTTRAMRRLKPDPVPDELIRKILEAGTAAANGGNTQRWRFLVLKDKARKEAVQRWYKKAFDEVVGPRYAASAPPPGVTAERYHRQHAAVEYLTDHYAEAPVWIVACLEEAAKPTRASGASIYPAVQNMLLAARALGLGSTLTTRHLLFEAEAEAALGLPPGVHSYAILPIGWPMGNFGPVGRGKLADIVYLDDWGKPWPALAGR</sequence>
<feature type="domain" description="Nitroreductase" evidence="3">
    <location>
        <begin position="14"/>
        <end position="183"/>
    </location>
</feature>
<comment type="caution">
    <text evidence="4">The sequence shown here is derived from an EMBL/GenBank/DDBJ whole genome shotgun (WGS) entry which is preliminary data.</text>
</comment>
<dbReference type="Proteomes" id="UP000600101">
    <property type="component" value="Unassembled WGS sequence"/>
</dbReference>
<dbReference type="SUPFAM" id="SSF55469">
    <property type="entry name" value="FMN-dependent nitroreductase-like"/>
    <property type="match status" value="1"/>
</dbReference>
<dbReference type="Pfam" id="PF00881">
    <property type="entry name" value="Nitroreductase"/>
    <property type="match status" value="1"/>
</dbReference>
<dbReference type="GO" id="GO:0016491">
    <property type="term" value="F:oxidoreductase activity"/>
    <property type="evidence" value="ECO:0007669"/>
    <property type="project" value="UniProtKB-KW"/>
</dbReference>
<evidence type="ECO:0000313" key="5">
    <source>
        <dbReference type="Proteomes" id="UP000600101"/>
    </source>
</evidence>
<gene>
    <name evidence="4" type="ORF">H7965_07095</name>
</gene>
<dbReference type="EMBL" id="JACOMF010000006">
    <property type="protein sequence ID" value="MBC4015089.1"/>
    <property type="molecule type" value="Genomic_DNA"/>
</dbReference>